<evidence type="ECO:0000256" key="5">
    <source>
        <dbReference type="ARBA" id="ARBA00022840"/>
    </source>
</evidence>
<feature type="transmembrane region" description="Helical" evidence="10">
    <location>
        <begin position="266"/>
        <end position="288"/>
    </location>
</feature>
<dbReference type="NCBIfam" id="TIGR01647">
    <property type="entry name" value="ATPase-IIIA_H"/>
    <property type="match status" value="1"/>
</dbReference>
<dbReference type="SUPFAM" id="SSF56784">
    <property type="entry name" value="HAD-like"/>
    <property type="match status" value="1"/>
</dbReference>
<dbReference type="InterPro" id="IPR006534">
    <property type="entry name" value="P-type_ATPase_IIIA"/>
</dbReference>
<dbReference type="InterPro" id="IPR023299">
    <property type="entry name" value="ATPase_P-typ_cyto_dom_N"/>
</dbReference>
<dbReference type="NCBIfam" id="TIGR01494">
    <property type="entry name" value="ATPase_P-type"/>
    <property type="match status" value="2"/>
</dbReference>
<evidence type="ECO:0000313" key="12">
    <source>
        <dbReference type="EMBL" id="BCT76385.1"/>
    </source>
</evidence>
<feature type="transmembrane region" description="Helical" evidence="10">
    <location>
        <begin position="689"/>
        <end position="712"/>
    </location>
</feature>
<proteinExistence type="inferred from homology"/>
<comment type="catalytic activity">
    <reaction evidence="9">
        <text>ATP + H2O = ADP + phosphate + H(+)</text>
        <dbReference type="Rhea" id="RHEA:13065"/>
        <dbReference type="ChEBI" id="CHEBI:15377"/>
        <dbReference type="ChEBI" id="CHEBI:15378"/>
        <dbReference type="ChEBI" id="CHEBI:30616"/>
        <dbReference type="ChEBI" id="CHEBI:43474"/>
        <dbReference type="ChEBI" id="CHEBI:456216"/>
    </reaction>
</comment>
<evidence type="ECO:0000256" key="6">
    <source>
        <dbReference type="ARBA" id="ARBA00022967"/>
    </source>
</evidence>
<dbReference type="SUPFAM" id="SSF81653">
    <property type="entry name" value="Calcium ATPase, transduction domain A"/>
    <property type="match status" value="1"/>
</dbReference>
<evidence type="ECO:0000256" key="3">
    <source>
        <dbReference type="ARBA" id="ARBA00022692"/>
    </source>
</evidence>
<dbReference type="InterPro" id="IPR059000">
    <property type="entry name" value="ATPase_P-type_domA"/>
</dbReference>
<evidence type="ECO:0000256" key="4">
    <source>
        <dbReference type="ARBA" id="ARBA00022741"/>
    </source>
</evidence>
<dbReference type="InterPro" id="IPR023298">
    <property type="entry name" value="ATPase_P-typ_TM_dom_sf"/>
</dbReference>
<gene>
    <name evidence="12" type="ORF">SCMU_22270</name>
</gene>
<sequence length="820" mass="85391">MDGTSRQRAALEALAVEDLAGALGSGPDGLSTAEAAKRLAENGPNEVEEEKKSPLLAFLAYFWAPIPWLIEAALVLSLILGHWSDAAIIAVLLLMNGLVGYHEEHQASDTIAALKKSLATTGRVRRDGTWKDVPVRELVVGDLVHLGLGGIVPADVRILESTAVAADQSALTGESLPVSRARGDELYSGSVLTRGQASALVIATGADSYFGRTAALVGQAGTVSHFQRAVLQIGRILVYAALGLVALTTASSLLRGDTAFDAVEFALVVIIASVPVAMPAVLSVTMAIGARKLAADKAVVSHLPAVEELGGIDVLCSDKTGTLTQNRIRVGTPWHAPGVDGAHLVRAAALASSPAGKDAIDLAVLASAPAGAVSGHAVTSFTPFDPTTKRTVADIVGPDGTAFSVAKGAPQVIAAMCGSEDPVTAAAYNRQVALFAGRGDRALGVAERRAGQWRLLGLLPLADPPREDSAETVRAAEGLGVRVKMVTGDALAIGRSIAAQVGIGPDLLDAGQLEERGPDAGGGDEAAADLVERADGFAQVFPEHKYRIVKALQSRGHIVGMTGDGVNDAPALKQADAGIAVSGATDAARAAADVVLLAPGLSVIVGAIRLAREIFARMTSYTIYRISETIRVLLLVTISVVALNVRPVTAVMIVILALLNDGALLSIAYDRAHGSKRPAAWDMREVLTIALSLGLMGMVETLGLMALGLTVFGLDPGGLQTMVFLKLSVAGHLTVFVARTRRRFWKRPAPSPLLLTAVVTAQVLATVIALTGFLMSPLHWTLAVVVWLWSFLWFIVHDQVKLAAYALLARRRQATEGAAA</sequence>
<dbReference type="PROSITE" id="PS00154">
    <property type="entry name" value="ATPASE_E1_E2"/>
    <property type="match status" value="1"/>
</dbReference>
<dbReference type="SFLD" id="SFLDF00027">
    <property type="entry name" value="p-type_atpase"/>
    <property type="match status" value="1"/>
</dbReference>
<dbReference type="PRINTS" id="PR00120">
    <property type="entry name" value="HATPASE"/>
</dbReference>
<protein>
    <submittedName>
        <fullName evidence="12">Plasma-membrane proton-efflux P-type ATPase</fullName>
    </submittedName>
</protein>
<evidence type="ECO:0000256" key="8">
    <source>
        <dbReference type="ARBA" id="ARBA00023136"/>
    </source>
</evidence>
<feature type="transmembrane region" description="Helical" evidence="10">
    <location>
        <begin position="236"/>
        <end position="254"/>
    </location>
</feature>
<dbReference type="InterPro" id="IPR008250">
    <property type="entry name" value="ATPase_P-typ_transduc_dom_A_sf"/>
</dbReference>
<accession>A0ABM7PVW2</accession>
<dbReference type="Gene3D" id="3.40.1110.10">
    <property type="entry name" value="Calcium-transporting ATPase, cytoplasmic domain N"/>
    <property type="match status" value="1"/>
</dbReference>
<evidence type="ECO:0000256" key="1">
    <source>
        <dbReference type="ARBA" id="ARBA00004651"/>
    </source>
</evidence>
<dbReference type="Gene3D" id="3.40.50.1000">
    <property type="entry name" value="HAD superfamily/HAD-like"/>
    <property type="match status" value="1"/>
</dbReference>
<evidence type="ECO:0000256" key="10">
    <source>
        <dbReference type="SAM" id="Phobius"/>
    </source>
</evidence>
<dbReference type="InterPro" id="IPR006068">
    <property type="entry name" value="ATPase_P-typ_cation-transptr_C"/>
</dbReference>
<dbReference type="CDD" id="cd02076">
    <property type="entry name" value="P-type_ATPase_H"/>
    <property type="match status" value="1"/>
</dbReference>
<dbReference type="Pfam" id="PF00122">
    <property type="entry name" value="E1-E2_ATPase"/>
    <property type="match status" value="1"/>
</dbReference>
<keyword evidence="7 10" id="KW-1133">Transmembrane helix</keyword>
<keyword evidence="8 10" id="KW-0472">Membrane</keyword>
<dbReference type="Pfam" id="PF00702">
    <property type="entry name" value="Hydrolase"/>
    <property type="match status" value="1"/>
</dbReference>
<dbReference type="Pfam" id="PF00689">
    <property type="entry name" value="Cation_ATPase_C"/>
    <property type="match status" value="1"/>
</dbReference>
<dbReference type="InterPro" id="IPR036412">
    <property type="entry name" value="HAD-like_sf"/>
</dbReference>
<keyword evidence="4" id="KW-0547">Nucleotide-binding</keyword>
<dbReference type="SUPFAM" id="SSF81665">
    <property type="entry name" value="Calcium ATPase, transmembrane domain M"/>
    <property type="match status" value="1"/>
</dbReference>
<feature type="transmembrane region" description="Helical" evidence="10">
    <location>
        <begin position="649"/>
        <end position="669"/>
    </location>
</feature>
<dbReference type="InterPro" id="IPR044492">
    <property type="entry name" value="P_typ_ATPase_HD_dom"/>
</dbReference>
<dbReference type="Gene3D" id="1.20.1110.10">
    <property type="entry name" value="Calcium-transporting ATPase, transmembrane domain"/>
    <property type="match status" value="1"/>
</dbReference>
<feature type="transmembrane region" description="Helical" evidence="10">
    <location>
        <begin position="86"/>
        <end position="102"/>
    </location>
</feature>
<dbReference type="InterPro" id="IPR018303">
    <property type="entry name" value="ATPase_P-typ_P_site"/>
</dbReference>
<dbReference type="PANTHER" id="PTHR42861">
    <property type="entry name" value="CALCIUM-TRANSPORTING ATPASE"/>
    <property type="match status" value="1"/>
</dbReference>
<feature type="transmembrane region" description="Helical" evidence="10">
    <location>
        <begin position="622"/>
        <end position="643"/>
    </location>
</feature>
<comment type="similarity">
    <text evidence="2">Belongs to the cation transport ATPase (P-type) (TC 3.A.3) family. Type IIIA subfamily.</text>
</comment>
<keyword evidence="5" id="KW-0067">ATP-binding</keyword>
<name>A0ABM7PVW2_SINCY</name>
<keyword evidence="6" id="KW-1278">Translocase</keyword>
<feature type="transmembrane region" description="Helical" evidence="10">
    <location>
        <begin position="778"/>
        <end position="796"/>
    </location>
</feature>
<dbReference type="InterPro" id="IPR004014">
    <property type="entry name" value="ATPase_P-typ_cation-transptr_N"/>
</dbReference>
<evidence type="ECO:0000259" key="11">
    <source>
        <dbReference type="SMART" id="SM00831"/>
    </source>
</evidence>
<dbReference type="Proteomes" id="UP001319861">
    <property type="component" value="Chromosome"/>
</dbReference>
<feature type="domain" description="Cation-transporting P-type ATPase N-terminal" evidence="11">
    <location>
        <begin position="10"/>
        <end position="82"/>
    </location>
</feature>
<feature type="transmembrane region" description="Helical" evidence="10">
    <location>
        <begin position="55"/>
        <end position="80"/>
    </location>
</feature>
<evidence type="ECO:0000256" key="2">
    <source>
        <dbReference type="ARBA" id="ARBA00008804"/>
    </source>
</evidence>
<dbReference type="Pfam" id="PF00690">
    <property type="entry name" value="Cation_ATPase_N"/>
    <property type="match status" value="1"/>
</dbReference>
<comment type="subcellular location">
    <subcellularLocation>
        <location evidence="1">Cell membrane</location>
        <topology evidence="1">Multi-pass membrane protein</topology>
    </subcellularLocation>
</comment>
<reference evidence="12 13" key="1">
    <citation type="journal article" date="2021" name="J. Biosci. Bioeng.">
        <title>Identification and characterization of a chc gene cluster responsible for the aromatization pathway of cyclohexanecarboxylate degradation in Sinomonas cyclohexanicum ATCC 51369.</title>
        <authorList>
            <person name="Yamamoto T."/>
            <person name="Hasegawa Y."/>
            <person name="Lau P.C.K."/>
            <person name="Iwaki H."/>
        </authorList>
    </citation>
    <scope>NUCLEOTIDE SEQUENCE [LARGE SCALE GENOMIC DNA]</scope>
    <source>
        <strain evidence="12 13">ATCC 51369</strain>
    </source>
</reference>
<feature type="transmembrane region" description="Helical" evidence="10">
    <location>
        <begin position="718"/>
        <end position="738"/>
    </location>
</feature>
<dbReference type="EMBL" id="AP024525">
    <property type="protein sequence ID" value="BCT76385.1"/>
    <property type="molecule type" value="Genomic_DNA"/>
</dbReference>
<evidence type="ECO:0000256" key="9">
    <source>
        <dbReference type="ARBA" id="ARBA00049360"/>
    </source>
</evidence>
<dbReference type="InterPro" id="IPR001757">
    <property type="entry name" value="P_typ_ATPase"/>
</dbReference>
<evidence type="ECO:0000313" key="13">
    <source>
        <dbReference type="Proteomes" id="UP001319861"/>
    </source>
</evidence>
<evidence type="ECO:0000256" key="7">
    <source>
        <dbReference type="ARBA" id="ARBA00022989"/>
    </source>
</evidence>
<keyword evidence="13" id="KW-1185">Reference proteome</keyword>
<dbReference type="SFLD" id="SFLDS00003">
    <property type="entry name" value="Haloacid_Dehalogenase"/>
    <property type="match status" value="1"/>
</dbReference>
<dbReference type="SMART" id="SM00831">
    <property type="entry name" value="Cation_ATPase_N"/>
    <property type="match status" value="1"/>
</dbReference>
<keyword evidence="3 10" id="KW-0812">Transmembrane</keyword>
<dbReference type="Gene3D" id="2.70.150.10">
    <property type="entry name" value="Calcium-transporting ATPase, cytoplasmic transduction domain A"/>
    <property type="match status" value="1"/>
</dbReference>
<dbReference type="SFLD" id="SFLDG00002">
    <property type="entry name" value="C1.7:_P-type_atpase_like"/>
    <property type="match status" value="1"/>
</dbReference>
<organism evidence="12 13">
    <name type="scientific">Sinomonas cyclohexanicum</name>
    <name type="common">Corynebacterium cyclohexanicum</name>
    <dbReference type="NCBI Taxonomy" id="322009"/>
    <lineage>
        <taxon>Bacteria</taxon>
        <taxon>Bacillati</taxon>
        <taxon>Actinomycetota</taxon>
        <taxon>Actinomycetes</taxon>
        <taxon>Micrococcales</taxon>
        <taxon>Micrococcaceae</taxon>
        <taxon>Sinomonas</taxon>
    </lineage>
</organism>
<dbReference type="RefSeq" id="WP_229229216.1">
    <property type="nucleotide sequence ID" value="NZ_AP024525.1"/>
</dbReference>
<dbReference type="PRINTS" id="PR00119">
    <property type="entry name" value="CATATPASE"/>
</dbReference>
<dbReference type="InterPro" id="IPR023214">
    <property type="entry name" value="HAD_sf"/>
</dbReference>
<feature type="transmembrane region" description="Helical" evidence="10">
    <location>
        <begin position="750"/>
        <end position="772"/>
    </location>
</feature>